<accession>A0A9Q3KEX8</accession>
<reference evidence="1" key="1">
    <citation type="submission" date="2021-03" db="EMBL/GenBank/DDBJ databases">
        <title>Draft genome sequence of rust myrtle Austropuccinia psidii MF-1, a brazilian biotype.</title>
        <authorList>
            <person name="Quecine M.C."/>
            <person name="Pachon D.M.R."/>
            <person name="Bonatelli M.L."/>
            <person name="Correr F.H."/>
            <person name="Franceschini L.M."/>
            <person name="Leite T.F."/>
            <person name="Margarido G.R.A."/>
            <person name="Almeida C.A."/>
            <person name="Ferrarezi J.A."/>
            <person name="Labate C.A."/>
        </authorList>
    </citation>
    <scope>NUCLEOTIDE SEQUENCE</scope>
    <source>
        <strain evidence="1">MF-1</strain>
    </source>
</reference>
<dbReference type="Proteomes" id="UP000765509">
    <property type="component" value="Unassembled WGS sequence"/>
</dbReference>
<organism evidence="1 2">
    <name type="scientific">Austropuccinia psidii MF-1</name>
    <dbReference type="NCBI Taxonomy" id="1389203"/>
    <lineage>
        <taxon>Eukaryota</taxon>
        <taxon>Fungi</taxon>
        <taxon>Dikarya</taxon>
        <taxon>Basidiomycota</taxon>
        <taxon>Pucciniomycotina</taxon>
        <taxon>Pucciniomycetes</taxon>
        <taxon>Pucciniales</taxon>
        <taxon>Sphaerophragmiaceae</taxon>
        <taxon>Austropuccinia</taxon>
    </lineage>
</organism>
<dbReference type="AlphaFoldDB" id="A0A9Q3KEX8"/>
<dbReference type="EMBL" id="AVOT02105558">
    <property type="protein sequence ID" value="MBW0579642.1"/>
    <property type="molecule type" value="Genomic_DNA"/>
</dbReference>
<evidence type="ECO:0000313" key="2">
    <source>
        <dbReference type="Proteomes" id="UP000765509"/>
    </source>
</evidence>
<name>A0A9Q3KEX8_9BASI</name>
<dbReference type="OrthoDB" id="425619at2759"/>
<comment type="caution">
    <text evidence="1">The sequence shown here is derived from an EMBL/GenBank/DDBJ whole genome shotgun (WGS) entry which is preliminary data.</text>
</comment>
<sequence length="70" mass="8089">MLRWKTAIEEYRSNMTIVHRAGIIHRNADGLRRWALANTPHNTAYLPLEKEPQIPISGINITDIGTEFFE</sequence>
<evidence type="ECO:0000313" key="1">
    <source>
        <dbReference type="EMBL" id="MBW0579642.1"/>
    </source>
</evidence>
<proteinExistence type="predicted"/>
<keyword evidence="2" id="KW-1185">Reference proteome</keyword>
<gene>
    <name evidence="1" type="ORF">O181_119357</name>
</gene>
<protein>
    <submittedName>
        <fullName evidence="1">Uncharacterized protein</fullName>
    </submittedName>
</protein>